<gene>
    <name evidence="2" type="ORF">HNAJ_LOCUS3520</name>
</gene>
<evidence type="ECO:0000313" key="2">
    <source>
        <dbReference type="EMBL" id="VDN99379.1"/>
    </source>
</evidence>
<organism evidence="2 3">
    <name type="scientific">Rodentolepis nana</name>
    <name type="common">Dwarf tapeworm</name>
    <name type="synonym">Hymenolepis nana</name>
    <dbReference type="NCBI Taxonomy" id="102285"/>
    <lineage>
        <taxon>Eukaryota</taxon>
        <taxon>Metazoa</taxon>
        <taxon>Spiralia</taxon>
        <taxon>Lophotrochozoa</taxon>
        <taxon>Platyhelminthes</taxon>
        <taxon>Cestoda</taxon>
        <taxon>Eucestoda</taxon>
        <taxon>Cyclophyllidea</taxon>
        <taxon>Hymenolepididae</taxon>
        <taxon>Rodentolepis</taxon>
    </lineage>
</organism>
<name>A0A3P7RRQ6_RODNA</name>
<protein>
    <submittedName>
        <fullName evidence="2">Uncharacterized protein</fullName>
    </submittedName>
</protein>
<sequence length="105" mass="11422">MSVVSIEEEEFGLGEMARNIWAIQSRCLLRNSSIAGHSSFNSGKAMVTGSDNSSTPPSSVSVDFSSSSSSPPEEFGFAFLRFLDRFCVTLLPPLKRKSKEFTSCS</sequence>
<evidence type="ECO:0000256" key="1">
    <source>
        <dbReference type="SAM" id="MobiDB-lite"/>
    </source>
</evidence>
<dbReference type="EMBL" id="UZAE01002090">
    <property type="protein sequence ID" value="VDN99379.1"/>
    <property type="molecule type" value="Genomic_DNA"/>
</dbReference>
<proteinExistence type="predicted"/>
<keyword evidence="3" id="KW-1185">Reference proteome</keyword>
<reference evidence="2 3" key="1">
    <citation type="submission" date="2018-11" db="EMBL/GenBank/DDBJ databases">
        <authorList>
            <consortium name="Pathogen Informatics"/>
        </authorList>
    </citation>
    <scope>NUCLEOTIDE SEQUENCE [LARGE SCALE GENOMIC DNA]</scope>
</reference>
<feature type="region of interest" description="Disordered" evidence="1">
    <location>
        <begin position="44"/>
        <end position="72"/>
    </location>
</feature>
<evidence type="ECO:0000313" key="3">
    <source>
        <dbReference type="Proteomes" id="UP000278807"/>
    </source>
</evidence>
<accession>A0A3P7RRQ6</accession>
<feature type="compositionally biased region" description="Low complexity" evidence="1">
    <location>
        <begin position="48"/>
        <end position="72"/>
    </location>
</feature>
<dbReference type="Proteomes" id="UP000278807">
    <property type="component" value="Unassembled WGS sequence"/>
</dbReference>
<dbReference type="AlphaFoldDB" id="A0A3P7RRQ6"/>